<evidence type="ECO:0000313" key="1">
    <source>
        <dbReference type="EMBL" id="ALO48001.1"/>
    </source>
</evidence>
<protein>
    <submittedName>
        <fullName evidence="1">Uncharacterized protein</fullName>
    </submittedName>
</protein>
<reference evidence="4" key="1">
    <citation type="submission" date="2015-11" db="EMBL/GenBank/DDBJ databases">
        <authorList>
            <person name="Holder M.E."/>
            <person name="Ajami N.J."/>
            <person name="Petrosino J.F."/>
        </authorList>
    </citation>
    <scope>NUCLEOTIDE SEQUENCE [LARGE SCALE GENOMIC DNA]</scope>
    <source>
        <strain evidence="4">F0113</strain>
    </source>
</reference>
<accession>A0A0S2KI69</accession>
<dbReference type="OrthoDB" id="1452236at2"/>
<evidence type="ECO:0000313" key="3">
    <source>
        <dbReference type="EMBL" id="ALO49701.1"/>
    </source>
</evidence>
<organism evidence="1 4">
    <name type="scientific">Hoylesella enoeca</name>
    <dbReference type="NCBI Taxonomy" id="76123"/>
    <lineage>
        <taxon>Bacteria</taxon>
        <taxon>Pseudomonadati</taxon>
        <taxon>Bacteroidota</taxon>
        <taxon>Bacteroidia</taxon>
        <taxon>Bacteroidales</taxon>
        <taxon>Prevotellaceae</taxon>
        <taxon>Hoylesella</taxon>
    </lineage>
</organism>
<gene>
    <name evidence="1" type="ORF">AS203_01900</name>
    <name evidence="2" type="ORF">AS203_06335</name>
    <name evidence="3" type="ORF">AS203_11905</name>
</gene>
<dbReference type="RefSeq" id="WP_025066682.1">
    <property type="nucleotide sequence ID" value="NZ_CP013195.1"/>
</dbReference>
<dbReference type="Proteomes" id="UP000056252">
    <property type="component" value="Chromosome"/>
</dbReference>
<name>A0A0S2KI69_9BACT</name>
<dbReference type="GeneID" id="66711232"/>
<dbReference type="EMBL" id="CP013195">
    <property type="protein sequence ID" value="ALO48001.1"/>
    <property type="molecule type" value="Genomic_DNA"/>
</dbReference>
<proteinExistence type="predicted"/>
<dbReference type="KEGG" id="peo:AS203_11905"/>
<dbReference type="AlphaFoldDB" id="A0A0S2KI69"/>
<dbReference type="EMBL" id="CP013195">
    <property type="protein sequence ID" value="ALO48742.1"/>
    <property type="molecule type" value="Genomic_DNA"/>
</dbReference>
<evidence type="ECO:0000313" key="4">
    <source>
        <dbReference type="Proteomes" id="UP000056252"/>
    </source>
</evidence>
<keyword evidence="4" id="KW-1185">Reference proteome</keyword>
<sequence>MKLFFKKDEIGNITIQIQKGTAVIDYDYVEMLKQLIKKNEIECDWENIEEFEQQKFIELLDKIKGAVDEGLNKPLE</sequence>
<reference evidence="1" key="2">
    <citation type="submission" date="2015-11" db="EMBL/GenBank/DDBJ databases">
        <authorList>
            <person name="Zhang Y."/>
            <person name="Guo Z."/>
        </authorList>
    </citation>
    <scope>NUCLEOTIDE SEQUENCE [LARGE SCALE GENOMIC DNA]</scope>
    <source>
        <strain evidence="1">F0113</strain>
    </source>
</reference>
<dbReference type="EMBL" id="CP013195">
    <property type="protein sequence ID" value="ALO49701.1"/>
    <property type="molecule type" value="Genomic_DNA"/>
</dbReference>
<dbReference type="KEGG" id="peo:AS203_06335"/>
<dbReference type="KEGG" id="peo:AS203_01900"/>
<evidence type="ECO:0000313" key="2">
    <source>
        <dbReference type="EMBL" id="ALO48742.1"/>
    </source>
</evidence>